<evidence type="ECO:0000313" key="1">
    <source>
        <dbReference type="EMBL" id="KAF2190098.1"/>
    </source>
</evidence>
<evidence type="ECO:0000313" key="2">
    <source>
        <dbReference type="Proteomes" id="UP000800200"/>
    </source>
</evidence>
<organism evidence="1 2">
    <name type="scientific">Zopfia rhizophila CBS 207.26</name>
    <dbReference type="NCBI Taxonomy" id="1314779"/>
    <lineage>
        <taxon>Eukaryota</taxon>
        <taxon>Fungi</taxon>
        <taxon>Dikarya</taxon>
        <taxon>Ascomycota</taxon>
        <taxon>Pezizomycotina</taxon>
        <taxon>Dothideomycetes</taxon>
        <taxon>Dothideomycetes incertae sedis</taxon>
        <taxon>Zopfiaceae</taxon>
        <taxon>Zopfia</taxon>
    </lineage>
</organism>
<accession>A0A6A6EHF3</accession>
<proteinExistence type="predicted"/>
<gene>
    <name evidence="1" type="ORF">K469DRAFT_759560</name>
</gene>
<keyword evidence="2" id="KW-1185">Reference proteome</keyword>
<name>A0A6A6EHF3_9PEZI</name>
<dbReference type="AlphaFoldDB" id="A0A6A6EHF3"/>
<protein>
    <submittedName>
        <fullName evidence="1">Uncharacterized protein</fullName>
    </submittedName>
</protein>
<reference evidence="1" key="1">
    <citation type="journal article" date="2020" name="Stud. Mycol.">
        <title>101 Dothideomycetes genomes: a test case for predicting lifestyles and emergence of pathogens.</title>
        <authorList>
            <person name="Haridas S."/>
            <person name="Albert R."/>
            <person name="Binder M."/>
            <person name="Bloem J."/>
            <person name="Labutti K."/>
            <person name="Salamov A."/>
            <person name="Andreopoulos B."/>
            <person name="Baker S."/>
            <person name="Barry K."/>
            <person name="Bills G."/>
            <person name="Bluhm B."/>
            <person name="Cannon C."/>
            <person name="Castanera R."/>
            <person name="Culley D."/>
            <person name="Daum C."/>
            <person name="Ezra D."/>
            <person name="Gonzalez J."/>
            <person name="Henrissat B."/>
            <person name="Kuo A."/>
            <person name="Liang C."/>
            <person name="Lipzen A."/>
            <person name="Lutzoni F."/>
            <person name="Magnuson J."/>
            <person name="Mondo S."/>
            <person name="Nolan M."/>
            <person name="Ohm R."/>
            <person name="Pangilinan J."/>
            <person name="Park H.-J."/>
            <person name="Ramirez L."/>
            <person name="Alfaro M."/>
            <person name="Sun H."/>
            <person name="Tritt A."/>
            <person name="Yoshinaga Y."/>
            <person name="Zwiers L.-H."/>
            <person name="Turgeon B."/>
            <person name="Goodwin S."/>
            <person name="Spatafora J."/>
            <person name="Crous P."/>
            <person name="Grigoriev I."/>
        </authorList>
    </citation>
    <scope>NUCLEOTIDE SEQUENCE</scope>
    <source>
        <strain evidence="1">CBS 207.26</strain>
    </source>
</reference>
<sequence>MTATAGAEARAWVLRITGTNDLFGVVVGPRNLLTFQVLVNPSQITPPDDTLIEWDKWRLFPAPDSRVRVADMSGNQWIAISNSIIQWWNPNPPTTENKSDIFDILWGNV</sequence>
<dbReference type="EMBL" id="ML994619">
    <property type="protein sequence ID" value="KAF2190098.1"/>
    <property type="molecule type" value="Genomic_DNA"/>
</dbReference>
<dbReference type="Proteomes" id="UP000800200">
    <property type="component" value="Unassembled WGS sequence"/>
</dbReference>